<evidence type="ECO:0000313" key="3">
    <source>
        <dbReference type="Proteomes" id="UP000298484"/>
    </source>
</evidence>
<dbReference type="EMBL" id="SRHY01000061">
    <property type="protein sequence ID" value="TFJ91287.1"/>
    <property type="molecule type" value="Genomic_DNA"/>
</dbReference>
<comment type="caution">
    <text evidence="2">The sequence shown here is derived from an EMBL/GenBank/DDBJ whole genome shotgun (WGS) entry which is preliminary data.</text>
</comment>
<reference evidence="2 3" key="1">
    <citation type="submission" date="2019-03" db="EMBL/GenBank/DDBJ databases">
        <title>Genome sequence of Lentibacillus salicampi ATCC BAA-719.</title>
        <authorList>
            <person name="Maclea K.S."/>
            <person name="Simoes Junior M."/>
        </authorList>
    </citation>
    <scope>NUCLEOTIDE SEQUENCE [LARGE SCALE GENOMIC DNA]</scope>
    <source>
        <strain evidence="2 3">ATCC BAA-719</strain>
    </source>
</reference>
<organism evidence="2 3">
    <name type="scientific">Lentibacillus salicampi</name>
    <dbReference type="NCBI Taxonomy" id="175306"/>
    <lineage>
        <taxon>Bacteria</taxon>
        <taxon>Bacillati</taxon>
        <taxon>Bacillota</taxon>
        <taxon>Bacilli</taxon>
        <taxon>Bacillales</taxon>
        <taxon>Bacillaceae</taxon>
        <taxon>Lentibacillus</taxon>
    </lineage>
</organism>
<gene>
    <name evidence="2" type="ORF">E4U82_18515</name>
</gene>
<dbReference type="AlphaFoldDB" id="A0A4Y9A855"/>
<dbReference type="Proteomes" id="UP000298484">
    <property type="component" value="Unassembled WGS sequence"/>
</dbReference>
<feature type="transmembrane region" description="Helical" evidence="1">
    <location>
        <begin position="24"/>
        <end position="49"/>
    </location>
</feature>
<proteinExistence type="predicted"/>
<accession>A0A4Y9A855</accession>
<keyword evidence="1" id="KW-1133">Transmembrane helix</keyword>
<name>A0A4Y9A855_9BACI</name>
<keyword evidence="3" id="KW-1185">Reference proteome</keyword>
<keyword evidence="1" id="KW-0472">Membrane</keyword>
<evidence type="ECO:0000313" key="2">
    <source>
        <dbReference type="EMBL" id="TFJ91287.1"/>
    </source>
</evidence>
<protein>
    <submittedName>
        <fullName evidence="2">Uncharacterized protein</fullName>
    </submittedName>
</protein>
<feature type="transmembrane region" description="Helical" evidence="1">
    <location>
        <begin position="61"/>
        <end position="83"/>
    </location>
</feature>
<dbReference type="OrthoDB" id="2934491at2"/>
<keyword evidence="1" id="KW-0812">Transmembrane</keyword>
<sequence length="104" mass="12011">MAVIDDLTWIQGIKKSFEFGRKNYMSLLGIIFLFAIVDLILSSLALMLASLMTNLFIVSNIALMVVNALFIPLFIFTISFLYLQWKDEKLQNNKGEKRFHYKLG</sequence>
<evidence type="ECO:0000256" key="1">
    <source>
        <dbReference type="SAM" id="Phobius"/>
    </source>
</evidence>
<dbReference type="RefSeq" id="WP_135111730.1">
    <property type="nucleotide sequence ID" value="NZ_SRHY01000061.1"/>
</dbReference>